<accession>A0A2W5NKB1</accession>
<evidence type="ECO:0000256" key="2">
    <source>
        <dbReference type="ARBA" id="ARBA00015075"/>
    </source>
</evidence>
<dbReference type="Proteomes" id="UP000249185">
    <property type="component" value="Unassembled WGS sequence"/>
</dbReference>
<reference evidence="8 9" key="1">
    <citation type="submission" date="2017-08" db="EMBL/GenBank/DDBJ databases">
        <title>Infants hospitalized years apart are colonized by the same room-sourced microbial strains.</title>
        <authorList>
            <person name="Brooks B."/>
            <person name="Olm M.R."/>
            <person name="Firek B.A."/>
            <person name="Baker R."/>
            <person name="Thomas B.C."/>
            <person name="Morowitz M.J."/>
            <person name="Banfield J.F."/>
        </authorList>
    </citation>
    <scope>NUCLEOTIDE SEQUENCE [LARGE SCALE GENOMIC DNA]</scope>
    <source>
        <strain evidence="8">S2_005_002_R2_34</strain>
    </source>
</reference>
<evidence type="ECO:0000313" key="8">
    <source>
        <dbReference type="EMBL" id="PZQ51295.1"/>
    </source>
</evidence>
<gene>
    <name evidence="8" type="ORF">DI556_03745</name>
</gene>
<dbReference type="Pfam" id="PF01845">
    <property type="entry name" value="CcdB"/>
    <property type="match status" value="1"/>
</dbReference>
<evidence type="ECO:0000313" key="9">
    <source>
        <dbReference type="Proteomes" id="UP000249185"/>
    </source>
</evidence>
<dbReference type="GO" id="GO:0006276">
    <property type="term" value="P:plasmid maintenance"/>
    <property type="evidence" value="ECO:0007669"/>
    <property type="project" value="InterPro"/>
</dbReference>
<dbReference type="AlphaFoldDB" id="A0A2W5NKB1"/>
<evidence type="ECO:0000256" key="6">
    <source>
        <dbReference type="ARBA" id="ARBA00029628"/>
    </source>
</evidence>
<sequence length="99" mass="10737">MSQFAIHRLRIGDELVCRVQTDLGLATPYILCAPVVLRSSWGTPVPRLHVAFEIEGVAHLVLMTEMVALPAEDLGAVVGSADTRRDEIVQAVDLLVVGF</sequence>
<evidence type="ECO:0000256" key="5">
    <source>
        <dbReference type="ARBA" id="ARBA00023163"/>
    </source>
</evidence>
<dbReference type="InterPro" id="IPR002712">
    <property type="entry name" value="CcdB"/>
</dbReference>
<protein>
    <recommendedName>
        <fullName evidence="2">Toxin CcdB</fullName>
    </recommendedName>
    <alternativeName>
        <fullName evidence="7">Cytotoxic protein CcdB</fullName>
    </alternativeName>
    <alternativeName>
        <fullName evidence="6">Protein LetD</fullName>
    </alternativeName>
</protein>
<evidence type="ECO:0000256" key="7">
    <source>
        <dbReference type="ARBA" id="ARBA00033135"/>
    </source>
</evidence>
<dbReference type="EMBL" id="QFPW01000002">
    <property type="protein sequence ID" value="PZQ51295.1"/>
    <property type="molecule type" value="Genomic_DNA"/>
</dbReference>
<keyword evidence="4" id="KW-0805">Transcription regulation</keyword>
<dbReference type="InterPro" id="IPR011067">
    <property type="entry name" value="Plasmid_toxin/cell-grow_inhib"/>
</dbReference>
<dbReference type="Gene3D" id="2.30.30.110">
    <property type="match status" value="1"/>
</dbReference>
<evidence type="ECO:0000256" key="1">
    <source>
        <dbReference type="ARBA" id="ARBA00005230"/>
    </source>
</evidence>
<comment type="similarity">
    <text evidence="1">Belongs to the CcdB toxin family.</text>
</comment>
<proteinExistence type="inferred from homology"/>
<dbReference type="GO" id="GO:0008657">
    <property type="term" value="F:DNA topoisomerase type II (double strand cut, ATP-hydrolyzing) inhibitor activity"/>
    <property type="evidence" value="ECO:0007669"/>
    <property type="project" value="InterPro"/>
</dbReference>
<evidence type="ECO:0000256" key="3">
    <source>
        <dbReference type="ARBA" id="ARBA00022491"/>
    </source>
</evidence>
<evidence type="ECO:0000256" key="4">
    <source>
        <dbReference type="ARBA" id="ARBA00023015"/>
    </source>
</evidence>
<keyword evidence="3" id="KW-0678">Repressor</keyword>
<organism evidence="8 9">
    <name type="scientific">Rhodovulum sulfidophilum</name>
    <name type="common">Rhodobacter sulfidophilus</name>
    <dbReference type="NCBI Taxonomy" id="35806"/>
    <lineage>
        <taxon>Bacteria</taxon>
        <taxon>Pseudomonadati</taxon>
        <taxon>Pseudomonadota</taxon>
        <taxon>Alphaproteobacteria</taxon>
        <taxon>Rhodobacterales</taxon>
        <taxon>Paracoccaceae</taxon>
        <taxon>Rhodovulum</taxon>
    </lineage>
</organism>
<keyword evidence="5" id="KW-0804">Transcription</keyword>
<name>A0A2W5NKB1_RHOSU</name>
<dbReference type="SUPFAM" id="SSF50118">
    <property type="entry name" value="Cell growth inhibitor/plasmid maintenance toxic component"/>
    <property type="match status" value="1"/>
</dbReference>
<comment type="caution">
    <text evidence="8">The sequence shown here is derived from an EMBL/GenBank/DDBJ whole genome shotgun (WGS) entry which is preliminary data.</text>
</comment>